<dbReference type="eggNOG" id="KOG1192">
    <property type="taxonomic scope" value="Eukaryota"/>
</dbReference>
<proteinExistence type="inferred from homology"/>
<sequence>MVHNPSRLFLFAVALAAFVGESQEANILGLFPSQMPSHLIIQMSTAKVLAEQGHNVTVVTTLKPVVTHKNINVIQVPLSKKEEQHLSDTIKTMLQNNSGNMALSLLRTMDKMNFLFTANADLLMDDRVKQLYLNKDNKFDLVLSGYFMNDFQLGFAKKVNAPVIVVVTLPPNQLLNHLIGNPLEVSYAPAFSAPLERGKGLTFHQRLVAYGTSFFFGVYAYLTEKRNRKLYTQIFGDDPNMPEYSELLKNTSMVFFVSHAHSEGPIRPNVPAAIEIGGIHIKDKPDPLPQNMAEFLGNATDGAILLSLGSNVKGTHVSPDTVDKMFNVLSKLKQRVIWKWENLEKTPGQSANILYSKWLPQDDILAHPNIKLFINHAGKGGITEAQYHGKPMLSLPIFADQPGNADAMVKKGFGLSMSLLTLEEQTFHDTILEILSNQQYSEKVASFSSLYRDRPMTARESVVYWSEYVIRYRGAAHLQSPVVHMSFIAANNIDIYALLAVLLLALIFLLKTLFKLIFSKLCSKSKKKKTQ</sequence>
<dbReference type="OMA" id="QPENANM"/>
<dbReference type="PANTHER" id="PTHR48043:SF159">
    <property type="entry name" value="EG:EG0003.4 PROTEIN-RELATED"/>
    <property type="match status" value="1"/>
</dbReference>
<accession>B4PPE5</accession>
<evidence type="ECO:0000313" key="7">
    <source>
        <dbReference type="Proteomes" id="UP000002282"/>
    </source>
</evidence>
<dbReference type="PhylomeDB" id="B4PPE5"/>
<protein>
    <submittedName>
        <fullName evidence="6">Uncharacterized protein</fullName>
    </submittedName>
</protein>
<dbReference type="Proteomes" id="UP000002282">
    <property type="component" value="Chromosome 3R"/>
</dbReference>
<evidence type="ECO:0000256" key="1">
    <source>
        <dbReference type="ARBA" id="ARBA00009995"/>
    </source>
</evidence>
<evidence type="ECO:0000256" key="3">
    <source>
        <dbReference type="ARBA" id="ARBA00022679"/>
    </source>
</evidence>
<feature type="chain" id="PRO_5002819429" evidence="5">
    <location>
        <begin position="25"/>
        <end position="531"/>
    </location>
</feature>
<dbReference type="Gene3D" id="3.40.50.2000">
    <property type="entry name" value="Glycogen Phosphorylase B"/>
    <property type="match status" value="2"/>
</dbReference>
<dbReference type="InterPro" id="IPR002213">
    <property type="entry name" value="UDP_glucos_trans"/>
</dbReference>
<evidence type="ECO:0000256" key="5">
    <source>
        <dbReference type="SAM" id="SignalP"/>
    </source>
</evidence>
<dbReference type="PANTHER" id="PTHR48043">
    <property type="entry name" value="EG:EG0003.4 PROTEIN-RELATED"/>
    <property type="match status" value="1"/>
</dbReference>
<dbReference type="SUPFAM" id="SSF53756">
    <property type="entry name" value="UDP-Glycosyltransferase/glycogen phosphorylase"/>
    <property type="match status" value="1"/>
</dbReference>
<evidence type="ECO:0000313" key="6">
    <source>
        <dbReference type="EMBL" id="EDW97151.1"/>
    </source>
</evidence>
<dbReference type="HOGENOM" id="CLU_012949_0_0_1"/>
<gene>
    <name evidence="6" type="primary">Dyak\GE26220</name>
    <name evidence="6" type="synonym">dyak_GLEANR_9781</name>
    <name evidence="6" type="synonym">GE26220</name>
    <name evidence="6" type="ORF">Dyak_GE26220</name>
</gene>
<evidence type="ECO:0000256" key="4">
    <source>
        <dbReference type="SAM" id="Phobius"/>
    </source>
</evidence>
<keyword evidence="2 6" id="KW-0328">Glycosyltransferase</keyword>
<reference evidence="6 7" key="1">
    <citation type="journal article" date="2007" name="Nature">
        <title>Evolution of genes and genomes on the Drosophila phylogeny.</title>
        <authorList>
            <consortium name="Drosophila 12 Genomes Consortium"/>
            <person name="Clark A.G."/>
            <person name="Eisen M.B."/>
            <person name="Smith D.R."/>
            <person name="Bergman C.M."/>
            <person name="Oliver B."/>
            <person name="Markow T.A."/>
            <person name="Kaufman T.C."/>
            <person name="Kellis M."/>
            <person name="Gelbart W."/>
            <person name="Iyer V.N."/>
            <person name="Pollard D.A."/>
            <person name="Sackton T.B."/>
            <person name="Larracuente A.M."/>
            <person name="Singh N.D."/>
            <person name="Abad J.P."/>
            <person name="Abt D.N."/>
            <person name="Adryan B."/>
            <person name="Aguade M."/>
            <person name="Akashi H."/>
            <person name="Anderson W.W."/>
            <person name="Aquadro C.F."/>
            <person name="Ardell D.H."/>
            <person name="Arguello R."/>
            <person name="Artieri C.G."/>
            <person name="Barbash D.A."/>
            <person name="Barker D."/>
            <person name="Barsanti P."/>
            <person name="Batterham P."/>
            <person name="Batzoglou S."/>
            <person name="Begun D."/>
            <person name="Bhutkar A."/>
            <person name="Blanco E."/>
            <person name="Bosak S.A."/>
            <person name="Bradley R.K."/>
            <person name="Brand A.D."/>
            <person name="Brent M.R."/>
            <person name="Brooks A.N."/>
            <person name="Brown R.H."/>
            <person name="Butlin R.K."/>
            <person name="Caggese C."/>
            <person name="Calvi B.R."/>
            <person name="Bernardo de Carvalho A."/>
            <person name="Caspi A."/>
            <person name="Castrezana S."/>
            <person name="Celniker S.E."/>
            <person name="Chang J.L."/>
            <person name="Chapple C."/>
            <person name="Chatterji S."/>
            <person name="Chinwalla A."/>
            <person name="Civetta A."/>
            <person name="Clifton S.W."/>
            <person name="Comeron J.M."/>
            <person name="Costello J.C."/>
            <person name="Coyne J.A."/>
            <person name="Daub J."/>
            <person name="David R.G."/>
            <person name="Delcher A.L."/>
            <person name="Delehaunty K."/>
            <person name="Do C.B."/>
            <person name="Ebling H."/>
            <person name="Edwards K."/>
            <person name="Eickbush T."/>
            <person name="Evans J.D."/>
            <person name="Filipski A."/>
            <person name="Findeiss S."/>
            <person name="Freyhult E."/>
            <person name="Fulton L."/>
            <person name="Fulton R."/>
            <person name="Garcia A.C."/>
            <person name="Gardiner A."/>
            <person name="Garfield D.A."/>
            <person name="Garvin B.E."/>
            <person name="Gibson G."/>
            <person name="Gilbert D."/>
            <person name="Gnerre S."/>
            <person name="Godfrey J."/>
            <person name="Good R."/>
            <person name="Gotea V."/>
            <person name="Gravely B."/>
            <person name="Greenberg A.J."/>
            <person name="Griffiths-Jones S."/>
            <person name="Gross S."/>
            <person name="Guigo R."/>
            <person name="Gustafson E.A."/>
            <person name="Haerty W."/>
            <person name="Hahn M.W."/>
            <person name="Halligan D.L."/>
            <person name="Halpern A.L."/>
            <person name="Halter G.M."/>
            <person name="Han M.V."/>
            <person name="Heger A."/>
            <person name="Hillier L."/>
            <person name="Hinrichs A.S."/>
            <person name="Holmes I."/>
            <person name="Hoskins R.A."/>
            <person name="Hubisz M.J."/>
            <person name="Hultmark D."/>
            <person name="Huntley M.A."/>
            <person name="Jaffe D.B."/>
            <person name="Jagadeeshan S."/>
            <person name="Jeck W.R."/>
            <person name="Johnson J."/>
            <person name="Jones C.D."/>
            <person name="Jordan W.C."/>
            <person name="Karpen G.H."/>
            <person name="Kataoka E."/>
            <person name="Keightley P.D."/>
            <person name="Kheradpour P."/>
            <person name="Kirkness E.F."/>
            <person name="Koerich L.B."/>
            <person name="Kristiansen K."/>
            <person name="Kudrna D."/>
            <person name="Kulathinal R.J."/>
            <person name="Kumar S."/>
            <person name="Kwok R."/>
            <person name="Lander E."/>
            <person name="Langley C.H."/>
            <person name="Lapoint R."/>
            <person name="Lazzaro B.P."/>
            <person name="Lee S.J."/>
            <person name="Levesque L."/>
            <person name="Li R."/>
            <person name="Lin C.F."/>
            <person name="Lin M.F."/>
            <person name="Lindblad-Toh K."/>
            <person name="Llopart A."/>
            <person name="Long M."/>
            <person name="Low L."/>
            <person name="Lozovsky E."/>
            <person name="Lu J."/>
            <person name="Luo M."/>
            <person name="Machado C.A."/>
            <person name="Makalowski W."/>
            <person name="Marzo M."/>
            <person name="Matsuda M."/>
            <person name="Matzkin L."/>
            <person name="McAllister B."/>
            <person name="McBride C.S."/>
            <person name="McKernan B."/>
            <person name="McKernan K."/>
            <person name="Mendez-Lago M."/>
            <person name="Minx P."/>
            <person name="Mollenhauer M.U."/>
            <person name="Montooth K."/>
            <person name="Mount S.M."/>
            <person name="Mu X."/>
            <person name="Myers E."/>
            <person name="Negre B."/>
            <person name="Newfeld S."/>
            <person name="Nielsen R."/>
            <person name="Noor M.A."/>
            <person name="O'Grady P."/>
            <person name="Pachter L."/>
            <person name="Papaceit M."/>
            <person name="Parisi M.J."/>
            <person name="Parisi M."/>
            <person name="Parts L."/>
            <person name="Pedersen J.S."/>
            <person name="Pesole G."/>
            <person name="Phillippy A.M."/>
            <person name="Ponting C.P."/>
            <person name="Pop M."/>
            <person name="Porcelli D."/>
            <person name="Powell J.R."/>
            <person name="Prohaska S."/>
            <person name="Pruitt K."/>
            <person name="Puig M."/>
            <person name="Quesneville H."/>
            <person name="Ram K.R."/>
            <person name="Rand D."/>
            <person name="Rasmussen M.D."/>
            <person name="Reed L.K."/>
            <person name="Reenan R."/>
            <person name="Reily A."/>
            <person name="Remington K.A."/>
            <person name="Rieger T.T."/>
            <person name="Ritchie M.G."/>
            <person name="Robin C."/>
            <person name="Rogers Y.H."/>
            <person name="Rohde C."/>
            <person name="Rozas J."/>
            <person name="Rubenfield M.J."/>
            <person name="Ruiz A."/>
            <person name="Russo S."/>
            <person name="Salzberg S.L."/>
            <person name="Sanchez-Gracia A."/>
            <person name="Saranga D.J."/>
            <person name="Sato H."/>
            <person name="Schaeffer S.W."/>
            <person name="Schatz M.C."/>
            <person name="Schlenke T."/>
            <person name="Schwartz R."/>
            <person name="Segarra C."/>
            <person name="Singh R.S."/>
            <person name="Sirot L."/>
            <person name="Sirota M."/>
            <person name="Sisneros N.B."/>
            <person name="Smith C.D."/>
            <person name="Smith T.F."/>
            <person name="Spieth J."/>
            <person name="Stage D.E."/>
            <person name="Stark A."/>
            <person name="Stephan W."/>
            <person name="Strausberg R.L."/>
            <person name="Strempel S."/>
            <person name="Sturgill D."/>
            <person name="Sutton G."/>
            <person name="Sutton G.G."/>
            <person name="Tao W."/>
            <person name="Teichmann S."/>
            <person name="Tobari Y.N."/>
            <person name="Tomimura Y."/>
            <person name="Tsolas J.M."/>
            <person name="Valente V.L."/>
            <person name="Venter E."/>
            <person name="Venter J.C."/>
            <person name="Vicario S."/>
            <person name="Vieira F.G."/>
            <person name="Vilella A.J."/>
            <person name="Villasante A."/>
            <person name="Walenz B."/>
            <person name="Wang J."/>
            <person name="Wasserman M."/>
            <person name="Watts T."/>
            <person name="Wilson D."/>
            <person name="Wilson R.K."/>
            <person name="Wing R.A."/>
            <person name="Wolfner M.F."/>
            <person name="Wong A."/>
            <person name="Wong G.K."/>
            <person name="Wu C.I."/>
            <person name="Wu G."/>
            <person name="Yamamoto D."/>
            <person name="Yang H.P."/>
            <person name="Yang S.P."/>
            <person name="Yorke J.A."/>
            <person name="Yoshida K."/>
            <person name="Zdobnov E."/>
            <person name="Zhang P."/>
            <person name="Zhang Y."/>
            <person name="Zimin A.V."/>
            <person name="Baldwin J."/>
            <person name="Abdouelleil A."/>
            <person name="Abdulkadir J."/>
            <person name="Abebe A."/>
            <person name="Abera B."/>
            <person name="Abreu J."/>
            <person name="Acer S.C."/>
            <person name="Aftuck L."/>
            <person name="Alexander A."/>
            <person name="An P."/>
            <person name="Anderson E."/>
            <person name="Anderson S."/>
            <person name="Arachi H."/>
            <person name="Azer M."/>
            <person name="Bachantsang P."/>
            <person name="Barry A."/>
            <person name="Bayul T."/>
            <person name="Berlin A."/>
            <person name="Bessette D."/>
            <person name="Bloom T."/>
            <person name="Blye J."/>
            <person name="Boguslavskiy L."/>
            <person name="Bonnet C."/>
            <person name="Boukhgalter B."/>
            <person name="Bourzgui I."/>
            <person name="Brown A."/>
            <person name="Cahill P."/>
            <person name="Channer S."/>
            <person name="Cheshatsang Y."/>
            <person name="Chuda L."/>
            <person name="Citroen M."/>
            <person name="Collymore A."/>
            <person name="Cooke P."/>
            <person name="Costello M."/>
            <person name="D'Aco K."/>
            <person name="Daza R."/>
            <person name="De Haan G."/>
            <person name="DeGray S."/>
            <person name="DeMaso C."/>
            <person name="Dhargay N."/>
            <person name="Dooley K."/>
            <person name="Dooley E."/>
            <person name="Doricent M."/>
            <person name="Dorje P."/>
            <person name="Dorjee K."/>
            <person name="Dupes A."/>
            <person name="Elong R."/>
            <person name="Falk J."/>
            <person name="Farina A."/>
            <person name="Faro S."/>
            <person name="Ferguson D."/>
            <person name="Fisher S."/>
            <person name="Foley C.D."/>
            <person name="Franke A."/>
            <person name="Friedrich D."/>
            <person name="Gadbois L."/>
            <person name="Gearin G."/>
            <person name="Gearin C.R."/>
            <person name="Giannoukos G."/>
            <person name="Goode T."/>
            <person name="Graham J."/>
            <person name="Grandbois E."/>
            <person name="Grewal S."/>
            <person name="Gyaltsen K."/>
            <person name="Hafez N."/>
            <person name="Hagos B."/>
            <person name="Hall J."/>
            <person name="Henson C."/>
            <person name="Hollinger A."/>
            <person name="Honan T."/>
            <person name="Huard M.D."/>
            <person name="Hughes L."/>
            <person name="Hurhula B."/>
            <person name="Husby M.E."/>
            <person name="Kamat A."/>
            <person name="Kanga B."/>
            <person name="Kashin S."/>
            <person name="Khazanovich D."/>
            <person name="Kisner P."/>
            <person name="Lance K."/>
            <person name="Lara M."/>
            <person name="Lee W."/>
            <person name="Lennon N."/>
            <person name="Letendre F."/>
            <person name="LeVine R."/>
            <person name="Lipovsky A."/>
            <person name="Liu X."/>
            <person name="Liu J."/>
            <person name="Liu S."/>
            <person name="Lokyitsang T."/>
            <person name="Lokyitsang Y."/>
            <person name="Lubonja R."/>
            <person name="Lui A."/>
            <person name="MacDonald P."/>
            <person name="Magnisalis V."/>
            <person name="Maru K."/>
            <person name="Matthews C."/>
            <person name="McCusker W."/>
            <person name="McDonough S."/>
            <person name="Mehta T."/>
            <person name="Meldrim J."/>
            <person name="Meneus L."/>
            <person name="Mihai O."/>
            <person name="Mihalev A."/>
            <person name="Mihova T."/>
            <person name="Mittelman R."/>
            <person name="Mlenga V."/>
            <person name="Montmayeur A."/>
            <person name="Mulrain L."/>
            <person name="Navidi A."/>
            <person name="Naylor J."/>
            <person name="Negash T."/>
            <person name="Nguyen T."/>
            <person name="Nguyen N."/>
            <person name="Nicol R."/>
            <person name="Norbu C."/>
            <person name="Norbu N."/>
            <person name="Novod N."/>
            <person name="O'Neill B."/>
            <person name="Osman S."/>
            <person name="Markiewicz E."/>
            <person name="Oyono O.L."/>
            <person name="Patti C."/>
            <person name="Phunkhang P."/>
            <person name="Pierre F."/>
            <person name="Priest M."/>
            <person name="Raghuraman S."/>
            <person name="Rege F."/>
            <person name="Reyes R."/>
            <person name="Rise C."/>
            <person name="Rogov P."/>
            <person name="Ross K."/>
            <person name="Ryan E."/>
            <person name="Settipalli S."/>
            <person name="Shea T."/>
            <person name="Sherpa N."/>
            <person name="Shi L."/>
            <person name="Shih D."/>
            <person name="Sparrow T."/>
            <person name="Spaulding J."/>
            <person name="Stalker J."/>
            <person name="Stange-Thomann N."/>
            <person name="Stavropoulos S."/>
            <person name="Stone C."/>
            <person name="Strader C."/>
            <person name="Tesfaye S."/>
            <person name="Thomson T."/>
            <person name="Thoulutsang Y."/>
            <person name="Thoulutsang D."/>
            <person name="Topham K."/>
            <person name="Topping I."/>
            <person name="Tsamla T."/>
            <person name="Vassiliev H."/>
            <person name="Vo A."/>
            <person name="Wangchuk T."/>
            <person name="Wangdi T."/>
            <person name="Weiand M."/>
            <person name="Wilkinson J."/>
            <person name="Wilson A."/>
            <person name="Yadav S."/>
            <person name="Young G."/>
            <person name="Yu Q."/>
            <person name="Zembek L."/>
            <person name="Zhong D."/>
            <person name="Zimmer A."/>
            <person name="Zwirko Z."/>
            <person name="Jaffe D.B."/>
            <person name="Alvarez P."/>
            <person name="Brockman W."/>
            <person name="Butler J."/>
            <person name="Chin C."/>
            <person name="Gnerre S."/>
            <person name="Grabherr M."/>
            <person name="Kleber M."/>
            <person name="Mauceli E."/>
            <person name="MacCallum I."/>
        </authorList>
    </citation>
    <scope>NUCLEOTIDE SEQUENCE [LARGE SCALE GENOMIC DNA]</scope>
    <source>
        <strain evidence="7">Tai18E2 / Tucson 14021-0261.01</strain>
    </source>
</reference>
<keyword evidence="7" id="KW-1185">Reference proteome</keyword>
<dbReference type="Pfam" id="PF00201">
    <property type="entry name" value="UDPGT"/>
    <property type="match status" value="1"/>
</dbReference>
<evidence type="ECO:0000256" key="2">
    <source>
        <dbReference type="ARBA" id="ARBA00022676"/>
    </source>
</evidence>
<name>B4PPE5_DROYA</name>
<feature type="transmembrane region" description="Helical" evidence="4">
    <location>
        <begin position="495"/>
        <end position="518"/>
    </location>
</feature>
<dbReference type="FunFam" id="3.40.50.2000:FF:000050">
    <property type="entry name" value="UDP-glucuronosyltransferase"/>
    <property type="match status" value="1"/>
</dbReference>
<keyword evidence="3 6" id="KW-0808">Transferase</keyword>
<dbReference type="GO" id="GO:0008194">
    <property type="term" value="F:UDP-glycosyltransferase activity"/>
    <property type="evidence" value="ECO:0007669"/>
    <property type="project" value="InterPro"/>
</dbReference>
<organism evidence="6 7">
    <name type="scientific">Drosophila yakuba</name>
    <name type="common">Fruit fly</name>
    <dbReference type="NCBI Taxonomy" id="7245"/>
    <lineage>
        <taxon>Eukaryota</taxon>
        <taxon>Metazoa</taxon>
        <taxon>Ecdysozoa</taxon>
        <taxon>Arthropoda</taxon>
        <taxon>Hexapoda</taxon>
        <taxon>Insecta</taxon>
        <taxon>Pterygota</taxon>
        <taxon>Neoptera</taxon>
        <taxon>Endopterygota</taxon>
        <taxon>Diptera</taxon>
        <taxon>Brachycera</taxon>
        <taxon>Muscomorpha</taxon>
        <taxon>Ephydroidea</taxon>
        <taxon>Drosophilidae</taxon>
        <taxon>Drosophila</taxon>
        <taxon>Sophophora</taxon>
    </lineage>
</organism>
<reference evidence="6 7" key="2">
    <citation type="journal article" date="2007" name="PLoS Biol.">
        <title>Principles of genome evolution in the Drosophila melanogaster species group.</title>
        <authorList>
            <person name="Ranz J.M."/>
            <person name="Maurin D."/>
            <person name="Chan Y.S."/>
            <person name="von Grotthuss M."/>
            <person name="Hillier L.W."/>
            <person name="Roote J."/>
            <person name="Ashburner M."/>
            <person name="Bergman C.M."/>
        </authorList>
    </citation>
    <scope>NUCLEOTIDE SEQUENCE [LARGE SCALE GENOMIC DNA]</scope>
    <source>
        <strain evidence="7">Tai18E2 / Tucson 14021-0261.01</strain>
    </source>
</reference>
<comment type="similarity">
    <text evidence="1">Belongs to the UDP-glycosyltransferase family.</text>
</comment>
<dbReference type="KEGG" id="dya:Dyak_GE26220"/>
<keyword evidence="4" id="KW-0812">Transmembrane</keyword>
<dbReference type="EMBL" id="CM000160">
    <property type="protein sequence ID" value="EDW97151.1"/>
    <property type="molecule type" value="Genomic_DNA"/>
</dbReference>
<keyword evidence="4" id="KW-0472">Membrane</keyword>
<keyword evidence="4" id="KW-1133">Transmembrane helix</keyword>
<dbReference type="SMR" id="B4PPE5"/>
<dbReference type="AlphaFoldDB" id="B4PPE5"/>
<dbReference type="CDD" id="cd03784">
    <property type="entry name" value="GT1_Gtf-like"/>
    <property type="match status" value="1"/>
</dbReference>
<dbReference type="OrthoDB" id="5835829at2759"/>
<feature type="signal peptide" evidence="5">
    <location>
        <begin position="1"/>
        <end position="24"/>
    </location>
</feature>
<keyword evidence="5" id="KW-0732">Signal</keyword>
<dbReference type="InterPro" id="IPR050271">
    <property type="entry name" value="UDP-glycosyltransferase"/>
</dbReference>